<dbReference type="PANTHER" id="PTHR48081:SF31">
    <property type="entry name" value="STERYL ACETYL HYDROLASE MUG81-RELATED"/>
    <property type="match status" value="1"/>
</dbReference>
<dbReference type="InterPro" id="IPR050300">
    <property type="entry name" value="GDXG_lipolytic_enzyme"/>
</dbReference>
<dbReference type="InterPro" id="IPR029058">
    <property type="entry name" value="AB_hydrolase_fold"/>
</dbReference>
<dbReference type="Gene3D" id="3.40.50.1820">
    <property type="entry name" value="alpha/beta hydrolase"/>
    <property type="match status" value="1"/>
</dbReference>
<keyword evidence="1 4" id="KW-0378">Hydrolase</keyword>
<name>A0AA39PF05_9AGAR</name>
<dbReference type="Proteomes" id="UP001175228">
    <property type="component" value="Unassembled WGS sequence"/>
</dbReference>
<evidence type="ECO:0000259" key="3">
    <source>
        <dbReference type="Pfam" id="PF07859"/>
    </source>
</evidence>
<dbReference type="PANTHER" id="PTHR48081">
    <property type="entry name" value="AB HYDROLASE SUPERFAMILY PROTEIN C4A8.06C"/>
    <property type="match status" value="1"/>
</dbReference>
<keyword evidence="5" id="KW-1185">Reference proteome</keyword>
<accession>A0AA39PF05</accession>
<keyword evidence="2" id="KW-0472">Membrane</keyword>
<dbReference type="Pfam" id="PF07859">
    <property type="entry name" value="Abhydrolase_3"/>
    <property type="match status" value="1"/>
</dbReference>
<gene>
    <name evidence="4" type="ORF">EDD18DRAFT_1200400</name>
</gene>
<feature type="domain" description="Alpha/beta hydrolase fold-3" evidence="3">
    <location>
        <begin position="121"/>
        <end position="335"/>
    </location>
</feature>
<protein>
    <submittedName>
        <fullName evidence="4">Alpha/Beta hydrolase protein</fullName>
    </submittedName>
</protein>
<comment type="caution">
    <text evidence="4">The sequence shown here is derived from an EMBL/GenBank/DDBJ whole genome shotgun (WGS) entry which is preliminary data.</text>
</comment>
<sequence length="376" mass="41967">MNNEVIYKFESKPPRTSFSPAMLQYVEAIVLTTILPFYVLGRLATSFFTTERHKTWRGVCTHTVFRFAGAHPAYVNLMLLGPTSDMYTEWTKKIGLSPTIEQLPDGAKLLWIGTKRVEKVLLYAHGGAYAFGCGPSFMQFFRYLQLELEKRDIHIGIVILAYRLVPDAVYPSQLIDANQALSSLLSAGVEPQNLAFAGDSAGGNLILQIFSHILLPRPNIPESPRSQIPFLGALLISPWVCLAGDESFAINDPYDLISARGFSSWGNTVLQHADTQFVDPVGFGAPKNWFEGIHKFVGKVLVTSGAKECMYTAHKRLVEDYLKTTHPDVDFAVTEGARGVHDDMLFDFFIPGERTENLSPTTAVIVDWCTELFRHK</sequence>
<keyword evidence="2" id="KW-1133">Transmembrane helix</keyword>
<evidence type="ECO:0000256" key="2">
    <source>
        <dbReference type="SAM" id="Phobius"/>
    </source>
</evidence>
<keyword evidence="2" id="KW-0812">Transmembrane</keyword>
<dbReference type="EMBL" id="JAUEPU010000062">
    <property type="protein sequence ID" value="KAK0482971.1"/>
    <property type="molecule type" value="Genomic_DNA"/>
</dbReference>
<feature type="transmembrane region" description="Helical" evidence="2">
    <location>
        <begin position="21"/>
        <end position="40"/>
    </location>
</feature>
<evidence type="ECO:0000313" key="5">
    <source>
        <dbReference type="Proteomes" id="UP001175228"/>
    </source>
</evidence>
<evidence type="ECO:0000313" key="4">
    <source>
        <dbReference type="EMBL" id="KAK0482971.1"/>
    </source>
</evidence>
<evidence type="ECO:0000256" key="1">
    <source>
        <dbReference type="ARBA" id="ARBA00022801"/>
    </source>
</evidence>
<dbReference type="InterPro" id="IPR013094">
    <property type="entry name" value="AB_hydrolase_3"/>
</dbReference>
<proteinExistence type="predicted"/>
<organism evidence="4 5">
    <name type="scientific">Armillaria luteobubalina</name>
    <dbReference type="NCBI Taxonomy" id="153913"/>
    <lineage>
        <taxon>Eukaryota</taxon>
        <taxon>Fungi</taxon>
        <taxon>Dikarya</taxon>
        <taxon>Basidiomycota</taxon>
        <taxon>Agaricomycotina</taxon>
        <taxon>Agaricomycetes</taxon>
        <taxon>Agaricomycetidae</taxon>
        <taxon>Agaricales</taxon>
        <taxon>Marasmiineae</taxon>
        <taxon>Physalacriaceae</taxon>
        <taxon>Armillaria</taxon>
    </lineage>
</organism>
<dbReference type="GO" id="GO:0016787">
    <property type="term" value="F:hydrolase activity"/>
    <property type="evidence" value="ECO:0007669"/>
    <property type="project" value="UniProtKB-KW"/>
</dbReference>
<dbReference type="SUPFAM" id="SSF53474">
    <property type="entry name" value="alpha/beta-Hydrolases"/>
    <property type="match status" value="1"/>
</dbReference>
<reference evidence="4" key="1">
    <citation type="submission" date="2023-06" db="EMBL/GenBank/DDBJ databases">
        <authorList>
            <consortium name="Lawrence Berkeley National Laboratory"/>
            <person name="Ahrendt S."/>
            <person name="Sahu N."/>
            <person name="Indic B."/>
            <person name="Wong-Bajracharya J."/>
            <person name="Merenyi Z."/>
            <person name="Ke H.-M."/>
            <person name="Monk M."/>
            <person name="Kocsube S."/>
            <person name="Drula E."/>
            <person name="Lipzen A."/>
            <person name="Balint B."/>
            <person name="Henrissat B."/>
            <person name="Andreopoulos B."/>
            <person name="Martin F.M."/>
            <person name="Harder C.B."/>
            <person name="Rigling D."/>
            <person name="Ford K.L."/>
            <person name="Foster G.D."/>
            <person name="Pangilinan J."/>
            <person name="Papanicolaou A."/>
            <person name="Barry K."/>
            <person name="LaButti K."/>
            <person name="Viragh M."/>
            <person name="Koriabine M."/>
            <person name="Yan M."/>
            <person name="Riley R."/>
            <person name="Champramary S."/>
            <person name="Plett K.L."/>
            <person name="Tsai I.J."/>
            <person name="Slot J."/>
            <person name="Sipos G."/>
            <person name="Plett J."/>
            <person name="Nagy L.G."/>
            <person name="Grigoriev I.V."/>
        </authorList>
    </citation>
    <scope>NUCLEOTIDE SEQUENCE</scope>
    <source>
        <strain evidence="4">HWK02</strain>
    </source>
</reference>
<dbReference type="AlphaFoldDB" id="A0AA39PF05"/>